<dbReference type="eggNOG" id="ENOG502T5SX">
    <property type="taxonomic scope" value="Eukaryota"/>
</dbReference>
<dbReference type="OrthoDB" id="10650825at2759"/>
<evidence type="ECO:0000256" key="1">
    <source>
        <dbReference type="SAM" id="MobiDB-lite"/>
    </source>
</evidence>
<evidence type="ECO:0000313" key="3">
    <source>
        <dbReference type="Proteomes" id="UP000027238"/>
    </source>
</evidence>
<name>A0A066XAK8_COLSU</name>
<comment type="caution">
    <text evidence="2">The sequence shown here is derived from an EMBL/GenBank/DDBJ whole genome shotgun (WGS) entry which is preliminary data.</text>
</comment>
<dbReference type="AlphaFoldDB" id="A0A066XAK8"/>
<keyword evidence="3" id="KW-1185">Reference proteome</keyword>
<gene>
    <name evidence="2" type="ORF">CSUB01_04714</name>
</gene>
<accession>A0A066XAK8</accession>
<dbReference type="Proteomes" id="UP000027238">
    <property type="component" value="Unassembled WGS sequence"/>
</dbReference>
<reference evidence="3" key="1">
    <citation type="journal article" date="2014" name="Genome Announc.">
        <title>Draft genome sequence of Colletotrichum sublineola, a destructive pathogen of cultivated sorghum.</title>
        <authorList>
            <person name="Baroncelli R."/>
            <person name="Sanz-Martin J.M."/>
            <person name="Rech G.E."/>
            <person name="Sukno S.A."/>
            <person name="Thon M.R."/>
        </authorList>
    </citation>
    <scope>NUCLEOTIDE SEQUENCE [LARGE SCALE GENOMIC DNA]</scope>
    <source>
        <strain evidence="3">TX430BB</strain>
    </source>
</reference>
<protein>
    <submittedName>
        <fullName evidence="2">Uncharacterized protein</fullName>
    </submittedName>
</protein>
<sequence>MPSQSCRLSPPLAADGAALRDAGLRKSARNAKPVPGAQSRPHGWLTGMSHSQPRCSTMWEWLHIPTADPSHLCHASTDHGTNLNTADMMLSRPAVCRTWDDFDIEVVEVLLNPRRPSVTLSLLLRCRAMSQEDIVNHRDTLDVEFDYRQPRLWPFAWPSISLRRLLQKESPSSALAKALCRRPVIRSNCTGYLPLYPLITSDSQ</sequence>
<organism evidence="2 3">
    <name type="scientific">Colletotrichum sublineola</name>
    <name type="common">Sorghum anthracnose fungus</name>
    <dbReference type="NCBI Taxonomy" id="1173701"/>
    <lineage>
        <taxon>Eukaryota</taxon>
        <taxon>Fungi</taxon>
        <taxon>Dikarya</taxon>
        <taxon>Ascomycota</taxon>
        <taxon>Pezizomycotina</taxon>
        <taxon>Sordariomycetes</taxon>
        <taxon>Hypocreomycetidae</taxon>
        <taxon>Glomerellales</taxon>
        <taxon>Glomerellaceae</taxon>
        <taxon>Colletotrichum</taxon>
        <taxon>Colletotrichum graminicola species complex</taxon>
    </lineage>
</organism>
<feature type="region of interest" description="Disordered" evidence="1">
    <location>
        <begin position="25"/>
        <end position="45"/>
    </location>
</feature>
<dbReference type="EMBL" id="JMSE01000964">
    <property type="protein sequence ID" value="KDN66173.1"/>
    <property type="molecule type" value="Genomic_DNA"/>
</dbReference>
<proteinExistence type="predicted"/>
<evidence type="ECO:0000313" key="2">
    <source>
        <dbReference type="EMBL" id="KDN66173.1"/>
    </source>
</evidence>
<dbReference type="HOGENOM" id="CLU_1343175_0_0_1"/>